<dbReference type="InterPro" id="IPR015422">
    <property type="entry name" value="PyrdxlP-dep_Trfase_small"/>
</dbReference>
<evidence type="ECO:0000256" key="1">
    <source>
        <dbReference type="ARBA" id="ARBA00001579"/>
    </source>
</evidence>
<dbReference type="Gene3D" id="3.40.640.10">
    <property type="entry name" value="Type I PLP-dependent aspartate aminotransferase-like (Major domain)"/>
    <property type="match status" value="1"/>
</dbReference>
<name>A0A4V6QIQ7_9MICO</name>
<dbReference type="FunFam" id="3.40.640.10:FF:000021">
    <property type="entry name" value="Glutamate-1-semialdehyde 2,1-aminomutase"/>
    <property type="match status" value="1"/>
</dbReference>
<feature type="modified residue" description="N6-(pyridoxal phosphate)lysine" evidence="8">
    <location>
        <position position="271"/>
    </location>
</feature>
<accession>A0A4V6QIQ7</accession>
<dbReference type="GO" id="GO:0006782">
    <property type="term" value="P:protoporphyrinogen IX biosynthetic process"/>
    <property type="evidence" value="ECO:0007669"/>
    <property type="project" value="UniProtKB-UniRule"/>
</dbReference>
<evidence type="ECO:0000256" key="8">
    <source>
        <dbReference type="HAMAP-Rule" id="MF_00375"/>
    </source>
</evidence>
<dbReference type="AlphaFoldDB" id="A0A4V6QIQ7"/>
<keyword evidence="6 8" id="KW-0413">Isomerase</keyword>
<proteinExistence type="inferred from homology"/>
<dbReference type="GO" id="GO:0042286">
    <property type="term" value="F:glutamate-1-semialdehyde 2,1-aminomutase activity"/>
    <property type="evidence" value="ECO:0007669"/>
    <property type="project" value="UniProtKB-UniRule"/>
</dbReference>
<evidence type="ECO:0000256" key="7">
    <source>
        <dbReference type="ARBA" id="ARBA00023244"/>
    </source>
</evidence>
<dbReference type="PANTHER" id="PTHR43713">
    <property type="entry name" value="GLUTAMATE-1-SEMIALDEHYDE 2,1-AMINOMUTASE"/>
    <property type="match status" value="1"/>
</dbReference>
<protein>
    <recommendedName>
        <fullName evidence="8">Glutamate-1-semialdehyde 2,1-aminomutase</fullName>
        <shortName evidence="8">GSA</shortName>
        <ecNumber evidence="8">5.4.3.8</ecNumber>
    </recommendedName>
    <alternativeName>
        <fullName evidence="8">Glutamate-1-semialdehyde aminotransferase</fullName>
        <shortName evidence="8">GSA-AT</shortName>
    </alternativeName>
</protein>
<organism evidence="9 10">
    <name type="scientific">Cryobacterium fucosi</name>
    <dbReference type="NCBI Taxonomy" id="1259157"/>
    <lineage>
        <taxon>Bacteria</taxon>
        <taxon>Bacillati</taxon>
        <taxon>Actinomycetota</taxon>
        <taxon>Actinomycetes</taxon>
        <taxon>Micrococcales</taxon>
        <taxon>Microbacteriaceae</taxon>
        <taxon>Cryobacterium</taxon>
    </lineage>
</organism>
<dbReference type="InterPro" id="IPR004639">
    <property type="entry name" value="4pyrrol_synth_GluAld_NH2Trfase"/>
</dbReference>
<comment type="subcellular location">
    <subcellularLocation>
        <location evidence="8">Cytoplasm</location>
    </subcellularLocation>
</comment>
<evidence type="ECO:0000256" key="4">
    <source>
        <dbReference type="ARBA" id="ARBA00008981"/>
    </source>
</evidence>
<dbReference type="Pfam" id="PF00202">
    <property type="entry name" value="Aminotran_3"/>
    <property type="match status" value="1"/>
</dbReference>
<comment type="cofactor">
    <cofactor evidence="2 8">
        <name>pyridoxal 5'-phosphate</name>
        <dbReference type="ChEBI" id="CHEBI:597326"/>
    </cofactor>
</comment>
<dbReference type="EMBL" id="SOHH01000061">
    <property type="protein sequence ID" value="TFD78218.1"/>
    <property type="molecule type" value="Genomic_DNA"/>
</dbReference>
<dbReference type="GO" id="GO:0030170">
    <property type="term" value="F:pyridoxal phosphate binding"/>
    <property type="evidence" value="ECO:0007669"/>
    <property type="project" value="InterPro"/>
</dbReference>
<reference evidence="9 10" key="1">
    <citation type="submission" date="2019-03" db="EMBL/GenBank/DDBJ databases">
        <title>Genomics of glacier-inhabiting Cryobacterium strains.</title>
        <authorList>
            <person name="Liu Q."/>
            <person name="Xin Y.-H."/>
        </authorList>
    </citation>
    <scope>NUCLEOTIDE SEQUENCE [LARGE SCALE GENOMIC DNA]</scope>
    <source>
        <strain evidence="9 10">Hh4</strain>
    </source>
</reference>
<evidence type="ECO:0000256" key="6">
    <source>
        <dbReference type="ARBA" id="ARBA00023235"/>
    </source>
</evidence>
<keyword evidence="7 8" id="KW-0627">Porphyrin biosynthesis</keyword>
<dbReference type="PANTHER" id="PTHR43713:SF3">
    <property type="entry name" value="GLUTAMATE-1-SEMIALDEHYDE 2,1-AMINOMUTASE 1, CHLOROPLASTIC-RELATED"/>
    <property type="match status" value="1"/>
</dbReference>
<dbReference type="EC" id="5.4.3.8" evidence="8"/>
<dbReference type="InterPro" id="IPR015424">
    <property type="entry name" value="PyrdxlP-dep_Trfase"/>
</dbReference>
<comment type="subunit">
    <text evidence="8">Homodimer.</text>
</comment>
<comment type="catalytic activity">
    <reaction evidence="1 8">
        <text>(S)-4-amino-5-oxopentanoate = 5-aminolevulinate</text>
        <dbReference type="Rhea" id="RHEA:14265"/>
        <dbReference type="ChEBI" id="CHEBI:57501"/>
        <dbReference type="ChEBI" id="CHEBI:356416"/>
        <dbReference type="EC" id="5.4.3.8"/>
    </reaction>
</comment>
<dbReference type="RefSeq" id="WP_134523251.1">
    <property type="nucleotide sequence ID" value="NZ_SOHH01000061.1"/>
</dbReference>
<evidence type="ECO:0000256" key="3">
    <source>
        <dbReference type="ARBA" id="ARBA00004819"/>
    </source>
</evidence>
<dbReference type="GO" id="GO:0008483">
    <property type="term" value="F:transaminase activity"/>
    <property type="evidence" value="ECO:0007669"/>
    <property type="project" value="InterPro"/>
</dbReference>
<sequence>MTHNDDLFARAQRAIPGGVNSPVRAFRSVGGTPLFLVKAKGAYVTDSDGREYVDLVSSWGPAILGHAHPGVVQAVQDAAALGLSFGASTPGETVLAELIEARVGAVEKLRLVSTGTEATMTAIRLARGFTGRDLLIKFAGHYHGHSDGLLAQAGSGLATLALPGSAGVTAATAAQTLVLPYNDLAAVRLAFEAHPGRIAAVITEAAAANMGVVAPDPGFNAALTELAHEHGALLIIDEVLTGFRVGPAGFWGLENAGDRPRYSPDLFTFGKVIGGGLPVAALGGRADLMDHLAPNGPVYQAGTLSGNPVAVAAGIATLQALDAGVYARLDATALRLSGAVSAALSAEGVAHSVQRAGSLFSFVFGEEAEASAPRDYAQVQRQEAFRYGPFFHAMLDQGVSLPPSVFEAWFVSDAHDEAAIEWILDALPAAAKAAAAATARL</sequence>
<dbReference type="Gene3D" id="3.90.1150.10">
    <property type="entry name" value="Aspartate Aminotransferase, domain 1"/>
    <property type="match status" value="1"/>
</dbReference>
<dbReference type="CDD" id="cd00610">
    <property type="entry name" value="OAT_like"/>
    <property type="match status" value="1"/>
</dbReference>
<comment type="similarity">
    <text evidence="4 8">Belongs to the class-III pyridoxal-phosphate-dependent aminotransferase family. HemL subfamily.</text>
</comment>
<dbReference type="OrthoDB" id="9801052at2"/>
<dbReference type="NCBIfam" id="NF000818">
    <property type="entry name" value="PRK00062.1"/>
    <property type="match status" value="1"/>
</dbReference>
<dbReference type="UniPathway" id="UPA00251">
    <property type="reaction ID" value="UER00317"/>
</dbReference>
<gene>
    <name evidence="8 9" type="primary">hemL</name>
    <name evidence="9" type="ORF">E3T48_07175</name>
</gene>
<keyword evidence="8" id="KW-0963">Cytoplasm</keyword>
<comment type="caution">
    <text evidence="9">The sequence shown here is derived from an EMBL/GenBank/DDBJ whole genome shotgun (WGS) entry which is preliminary data.</text>
</comment>
<dbReference type="SUPFAM" id="SSF53383">
    <property type="entry name" value="PLP-dependent transferases"/>
    <property type="match status" value="1"/>
</dbReference>
<dbReference type="InterPro" id="IPR015421">
    <property type="entry name" value="PyrdxlP-dep_Trfase_major"/>
</dbReference>
<evidence type="ECO:0000256" key="5">
    <source>
        <dbReference type="ARBA" id="ARBA00022898"/>
    </source>
</evidence>
<dbReference type="Proteomes" id="UP000298313">
    <property type="component" value="Unassembled WGS sequence"/>
</dbReference>
<dbReference type="NCBIfam" id="TIGR00713">
    <property type="entry name" value="hemL"/>
    <property type="match status" value="1"/>
</dbReference>
<dbReference type="InterPro" id="IPR005814">
    <property type="entry name" value="Aminotrans_3"/>
</dbReference>
<comment type="pathway">
    <text evidence="3">Porphyrin-containing compound metabolism; protoporphyrin-IX biosynthesis; 5-aminolevulinate from L-glutamyl-tRNA(Glu): step 2/2.</text>
</comment>
<evidence type="ECO:0000256" key="2">
    <source>
        <dbReference type="ARBA" id="ARBA00001933"/>
    </source>
</evidence>
<keyword evidence="10" id="KW-1185">Reference proteome</keyword>
<dbReference type="HAMAP" id="MF_00375">
    <property type="entry name" value="HemL_aminotrans_3"/>
    <property type="match status" value="1"/>
</dbReference>
<evidence type="ECO:0000313" key="10">
    <source>
        <dbReference type="Proteomes" id="UP000298313"/>
    </source>
</evidence>
<keyword evidence="5 8" id="KW-0663">Pyridoxal phosphate</keyword>
<dbReference type="GO" id="GO:0005737">
    <property type="term" value="C:cytoplasm"/>
    <property type="evidence" value="ECO:0007669"/>
    <property type="project" value="UniProtKB-SubCell"/>
</dbReference>
<evidence type="ECO:0000313" key="9">
    <source>
        <dbReference type="EMBL" id="TFD78218.1"/>
    </source>
</evidence>